<evidence type="ECO:0000313" key="3">
    <source>
        <dbReference type="Proteomes" id="UP000799750"/>
    </source>
</evidence>
<organism evidence="2 3">
    <name type="scientific">Lophium mytilinum</name>
    <dbReference type="NCBI Taxonomy" id="390894"/>
    <lineage>
        <taxon>Eukaryota</taxon>
        <taxon>Fungi</taxon>
        <taxon>Dikarya</taxon>
        <taxon>Ascomycota</taxon>
        <taxon>Pezizomycotina</taxon>
        <taxon>Dothideomycetes</taxon>
        <taxon>Pleosporomycetidae</taxon>
        <taxon>Mytilinidiales</taxon>
        <taxon>Mytilinidiaceae</taxon>
        <taxon>Lophium</taxon>
    </lineage>
</organism>
<feature type="transmembrane region" description="Helical" evidence="1">
    <location>
        <begin position="15"/>
        <end position="35"/>
    </location>
</feature>
<keyword evidence="1" id="KW-1133">Transmembrane helix</keyword>
<dbReference type="Proteomes" id="UP000799750">
    <property type="component" value="Unassembled WGS sequence"/>
</dbReference>
<dbReference type="AlphaFoldDB" id="A0A6A6R7N1"/>
<name>A0A6A6R7N1_9PEZI</name>
<gene>
    <name evidence="2" type="ORF">BU16DRAFT_245647</name>
</gene>
<keyword evidence="1" id="KW-0812">Transmembrane</keyword>
<accession>A0A6A6R7N1</accession>
<reference evidence="2" key="1">
    <citation type="journal article" date="2020" name="Stud. Mycol.">
        <title>101 Dothideomycetes genomes: a test case for predicting lifestyles and emergence of pathogens.</title>
        <authorList>
            <person name="Haridas S."/>
            <person name="Albert R."/>
            <person name="Binder M."/>
            <person name="Bloem J."/>
            <person name="Labutti K."/>
            <person name="Salamov A."/>
            <person name="Andreopoulos B."/>
            <person name="Baker S."/>
            <person name="Barry K."/>
            <person name="Bills G."/>
            <person name="Bluhm B."/>
            <person name="Cannon C."/>
            <person name="Castanera R."/>
            <person name="Culley D."/>
            <person name="Daum C."/>
            <person name="Ezra D."/>
            <person name="Gonzalez J."/>
            <person name="Henrissat B."/>
            <person name="Kuo A."/>
            <person name="Liang C."/>
            <person name="Lipzen A."/>
            <person name="Lutzoni F."/>
            <person name="Magnuson J."/>
            <person name="Mondo S."/>
            <person name="Nolan M."/>
            <person name="Ohm R."/>
            <person name="Pangilinan J."/>
            <person name="Park H.-J."/>
            <person name="Ramirez L."/>
            <person name="Alfaro M."/>
            <person name="Sun H."/>
            <person name="Tritt A."/>
            <person name="Yoshinaga Y."/>
            <person name="Zwiers L.-H."/>
            <person name="Turgeon B."/>
            <person name="Goodwin S."/>
            <person name="Spatafora J."/>
            <person name="Crous P."/>
            <person name="Grigoriev I."/>
        </authorList>
    </citation>
    <scope>NUCLEOTIDE SEQUENCE</scope>
    <source>
        <strain evidence="2">CBS 269.34</strain>
    </source>
</reference>
<keyword evidence="3" id="KW-1185">Reference proteome</keyword>
<proteinExistence type="predicted"/>
<dbReference type="EMBL" id="MU004183">
    <property type="protein sequence ID" value="KAF2500382.1"/>
    <property type="molecule type" value="Genomic_DNA"/>
</dbReference>
<sequence>MVLDVDGSEGFSKRLMSPMLVSILIDVVPPSRIFMRMTHLVYVVMCNPISWVTAANAADIYNRIGI</sequence>
<evidence type="ECO:0000313" key="2">
    <source>
        <dbReference type="EMBL" id="KAF2500382.1"/>
    </source>
</evidence>
<keyword evidence="1" id="KW-0472">Membrane</keyword>
<evidence type="ECO:0000256" key="1">
    <source>
        <dbReference type="SAM" id="Phobius"/>
    </source>
</evidence>
<protein>
    <submittedName>
        <fullName evidence="2">Uncharacterized protein</fullName>
    </submittedName>
</protein>